<accession>A0ABS6G355</accession>
<dbReference type="EMBL" id="JAHLQK010000004">
    <property type="protein sequence ID" value="MBU5676803.1"/>
    <property type="molecule type" value="Genomic_DNA"/>
</dbReference>
<evidence type="ECO:0000259" key="2">
    <source>
        <dbReference type="PROSITE" id="PS51736"/>
    </source>
</evidence>
<dbReference type="PANTHER" id="PTHR30461">
    <property type="entry name" value="DNA-INVERTASE FROM LAMBDOID PROPHAGE"/>
    <property type="match status" value="1"/>
</dbReference>
<gene>
    <name evidence="4" type="ORF">KQI88_10270</name>
</gene>
<dbReference type="Proteomes" id="UP000779508">
    <property type="component" value="Unassembled WGS sequence"/>
</dbReference>
<dbReference type="RefSeq" id="WP_216417042.1">
    <property type="nucleotide sequence ID" value="NZ_JAHLQK010000004.1"/>
</dbReference>
<sequence length="529" mass="61032">MRVYGYSRISRDEDKENYDAIVTQNKMIEEYSITEIGYKVVKIFEDDNVSGYTFNRSGLNKLKALIEAGQVDILLMKDLSRLGRHNAKTLLFLEYLEEYNVRLILIHDNYDSSTDDDDIIGIKTWYNERYIKDISRKIKANLKMKQKEDGLITKVYFGYERDPNNKHKLVIDEEAASIVRKIFQLYIGGYGGRMIANILQDEGIPTPSKYQYNKTGKMITGSIAENWNGTHVMRIIKNDVYIGVLRCGKTERKKINGRTQRLEEELHIVHEDHHEPIISKEDFLLAQKILNSRLDNNVRGSSNGINLFIGFLKCGDCGGGFMKVNKKRSPPSYICTNNHHYGASFCSSHKIHEEQLKTIILDKLKLMKNYIENSVDKLDKEINSLVNLTVNYEQSIKQYNMKIKDKKEEIKNYSKQLAKGIISEDIATEVIEEANKELIRLESQLDEIIKIKESNSNMKKKAVKSLDIINDIIVSGDITRRNLEKLIKKITIKQLNKSSHGVKPVLNIDIEWEVFISAVYDIADAHIHQ</sequence>
<feature type="coiled-coil region" evidence="1">
    <location>
        <begin position="389"/>
        <end position="451"/>
    </location>
</feature>
<keyword evidence="1" id="KW-0175">Coiled coil</keyword>
<evidence type="ECO:0000313" key="4">
    <source>
        <dbReference type="EMBL" id="MBU5676803.1"/>
    </source>
</evidence>
<feature type="domain" description="Recombinase" evidence="3">
    <location>
        <begin position="156"/>
        <end position="296"/>
    </location>
</feature>
<evidence type="ECO:0000259" key="3">
    <source>
        <dbReference type="PROSITE" id="PS51737"/>
    </source>
</evidence>
<comment type="caution">
    <text evidence="4">The sequence shown here is derived from an EMBL/GenBank/DDBJ whole genome shotgun (WGS) entry which is preliminary data.</text>
</comment>
<dbReference type="InterPro" id="IPR025827">
    <property type="entry name" value="Zn_ribbon_recom_dom"/>
</dbReference>
<proteinExistence type="predicted"/>
<organism evidence="4 5">
    <name type="scientific">Alkaliphilus flagellatus</name>
    <dbReference type="NCBI Taxonomy" id="2841507"/>
    <lineage>
        <taxon>Bacteria</taxon>
        <taxon>Bacillati</taxon>
        <taxon>Bacillota</taxon>
        <taxon>Clostridia</taxon>
        <taxon>Peptostreptococcales</taxon>
        <taxon>Natronincolaceae</taxon>
        <taxon>Alkaliphilus</taxon>
    </lineage>
</organism>
<dbReference type="PANTHER" id="PTHR30461:SF23">
    <property type="entry name" value="DNA RECOMBINASE-RELATED"/>
    <property type="match status" value="1"/>
</dbReference>
<dbReference type="PROSITE" id="PS51736">
    <property type="entry name" value="RECOMBINASES_3"/>
    <property type="match status" value="1"/>
</dbReference>
<dbReference type="Pfam" id="PF13408">
    <property type="entry name" value="Zn_ribbon_recom"/>
    <property type="match status" value="1"/>
</dbReference>
<evidence type="ECO:0000313" key="5">
    <source>
        <dbReference type="Proteomes" id="UP000779508"/>
    </source>
</evidence>
<dbReference type="InterPro" id="IPR011109">
    <property type="entry name" value="DNA_bind_recombinase_dom"/>
</dbReference>
<keyword evidence="5" id="KW-1185">Reference proteome</keyword>
<dbReference type="Pfam" id="PF00239">
    <property type="entry name" value="Resolvase"/>
    <property type="match status" value="1"/>
</dbReference>
<dbReference type="Pfam" id="PF07508">
    <property type="entry name" value="Recombinase"/>
    <property type="match status" value="1"/>
</dbReference>
<dbReference type="SMART" id="SM00857">
    <property type="entry name" value="Resolvase"/>
    <property type="match status" value="1"/>
</dbReference>
<feature type="domain" description="Resolvase/invertase-type recombinase catalytic" evidence="2">
    <location>
        <begin position="2"/>
        <end position="149"/>
    </location>
</feature>
<dbReference type="PROSITE" id="PS51737">
    <property type="entry name" value="RECOMBINASE_DNA_BIND"/>
    <property type="match status" value="1"/>
</dbReference>
<evidence type="ECO:0000256" key="1">
    <source>
        <dbReference type="SAM" id="Coils"/>
    </source>
</evidence>
<reference evidence="4 5" key="1">
    <citation type="submission" date="2021-06" db="EMBL/GenBank/DDBJ databases">
        <authorList>
            <person name="Sun Q."/>
            <person name="Li D."/>
        </authorList>
    </citation>
    <scope>NUCLEOTIDE SEQUENCE [LARGE SCALE GENOMIC DNA]</scope>
    <source>
        <strain evidence="4 5">MSJ-5</strain>
    </source>
</reference>
<protein>
    <submittedName>
        <fullName evidence="4">Recombinase family protein</fullName>
    </submittedName>
</protein>
<name>A0ABS6G355_9FIRM</name>
<dbReference type="InterPro" id="IPR050639">
    <property type="entry name" value="SSR_resolvase"/>
</dbReference>
<dbReference type="InterPro" id="IPR006119">
    <property type="entry name" value="Resolv_N"/>
</dbReference>